<feature type="region of interest" description="Disordered" evidence="1">
    <location>
        <begin position="20"/>
        <end position="42"/>
    </location>
</feature>
<dbReference type="AlphaFoldDB" id="A0A066VIF5"/>
<feature type="compositionally biased region" description="Polar residues" evidence="1">
    <location>
        <begin position="400"/>
        <end position="413"/>
    </location>
</feature>
<proteinExistence type="predicted"/>
<feature type="compositionally biased region" description="Polar residues" evidence="1">
    <location>
        <begin position="305"/>
        <end position="317"/>
    </location>
</feature>
<dbReference type="OMA" id="HASHKSP"/>
<feature type="compositionally biased region" description="Low complexity" evidence="1">
    <location>
        <begin position="414"/>
        <end position="425"/>
    </location>
</feature>
<protein>
    <submittedName>
        <fullName evidence="2">Uncharacterized protein</fullName>
    </submittedName>
</protein>
<feature type="region of interest" description="Disordered" evidence="1">
    <location>
        <begin position="470"/>
        <end position="490"/>
    </location>
</feature>
<feature type="compositionally biased region" description="Low complexity" evidence="1">
    <location>
        <begin position="268"/>
        <end position="292"/>
    </location>
</feature>
<accession>A0A066VIF5</accession>
<reference evidence="2 3" key="1">
    <citation type="submission" date="2014-05" db="EMBL/GenBank/DDBJ databases">
        <title>Draft genome sequence of a rare smut relative, Tilletiaria anomala UBC 951.</title>
        <authorList>
            <consortium name="DOE Joint Genome Institute"/>
            <person name="Toome M."/>
            <person name="Kuo A."/>
            <person name="Henrissat B."/>
            <person name="Lipzen A."/>
            <person name="Tritt A."/>
            <person name="Yoshinaga Y."/>
            <person name="Zane M."/>
            <person name="Barry K."/>
            <person name="Grigoriev I.V."/>
            <person name="Spatafora J.W."/>
            <person name="Aimea M.C."/>
        </authorList>
    </citation>
    <scope>NUCLEOTIDE SEQUENCE [LARGE SCALE GENOMIC DNA]</scope>
    <source>
        <strain evidence="2 3">UBC 951</strain>
    </source>
</reference>
<feature type="compositionally biased region" description="Polar residues" evidence="1">
    <location>
        <begin position="247"/>
        <end position="267"/>
    </location>
</feature>
<comment type="caution">
    <text evidence="2">The sequence shown here is derived from an EMBL/GenBank/DDBJ whole genome shotgun (WGS) entry which is preliminary data.</text>
</comment>
<feature type="compositionally biased region" description="Low complexity" evidence="1">
    <location>
        <begin position="376"/>
        <end position="388"/>
    </location>
</feature>
<evidence type="ECO:0000256" key="1">
    <source>
        <dbReference type="SAM" id="MobiDB-lite"/>
    </source>
</evidence>
<name>A0A066VIF5_TILAU</name>
<evidence type="ECO:0000313" key="3">
    <source>
        <dbReference type="Proteomes" id="UP000027361"/>
    </source>
</evidence>
<dbReference type="EMBL" id="JMSN01000117">
    <property type="protein sequence ID" value="KDN38509.1"/>
    <property type="molecule type" value="Genomic_DNA"/>
</dbReference>
<dbReference type="InParanoid" id="A0A066VIF5"/>
<feature type="compositionally biased region" description="Polar residues" evidence="1">
    <location>
        <begin position="94"/>
        <end position="116"/>
    </location>
</feature>
<dbReference type="RefSeq" id="XP_013240735.1">
    <property type="nucleotide sequence ID" value="XM_013385281.1"/>
</dbReference>
<feature type="compositionally biased region" description="Low complexity" evidence="1">
    <location>
        <begin position="333"/>
        <end position="347"/>
    </location>
</feature>
<organism evidence="2 3">
    <name type="scientific">Tilletiaria anomala (strain ATCC 24038 / CBS 436.72 / UBC 951)</name>
    <dbReference type="NCBI Taxonomy" id="1037660"/>
    <lineage>
        <taxon>Eukaryota</taxon>
        <taxon>Fungi</taxon>
        <taxon>Dikarya</taxon>
        <taxon>Basidiomycota</taxon>
        <taxon>Ustilaginomycotina</taxon>
        <taxon>Exobasidiomycetes</taxon>
        <taxon>Georgefischeriales</taxon>
        <taxon>Tilletiariaceae</taxon>
        <taxon>Tilletiaria</taxon>
    </lineage>
</organism>
<keyword evidence="3" id="KW-1185">Reference proteome</keyword>
<feature type="compositionally biased region" description="Low complexity" evidence="1">
    <location>
        <begin position="162"/>
        <end position="204"/>
    </location>
</feature>
<sequence length="490" mass="49907">MPLPDESPQTKVSALIQRWQQHADQNDDAAAPAPSLTATTTGSVSKLLLHRSSSLRSTANGSLSTDKTAHPNWPANDDVFGKDPNPDLEAATPSAESNHQSDPNQSGARSACTSPENKVRGEDYVHLAYPVMRDRTKRDASLNGDGDAIESRGAGKETIPVQAQAQAQSSSSISVSSRAKSYPSKQQPAAASAGKKSSTTLTASCARAHSVGSNSARLRKTAPAVAAKEDAATIGRSCSGGNMRPAASTSTPPKAQAQPGISTSTTKSRSCSINSIHSSSSSSSVHASTAASRQRAKETMMAMQQIRSNTSSLQLGSAASVAGERVPSKRINSHSSHSNAAHTKSTSCTKPSAPKAPGRASSGVKSAATGKKALRSNSGSSSTSSSHSPQTTKIIPMHSHSATSDASANSKGPTTTGAGAAASASEPSNDVAAATSAHPELNRATVPALVVKGSQPLKSAEVKLGIDPTKADTQGCEETAVNAESAKSTT</sequence>
<dbReference type="GeneID" id="25265250"/>
<feature type="region of interest" description="Disordered" evidence="1">
    <location>
        <begin position="54"/>
        <end position="442"/>
    </location>
</feature>
<dbReference type="Proteomes" id="UP000027361">
    <property type="component" value="Unassembled WGS sequence"/>
</dbReference>
<evidence type="ECO:0000313" key="2">
    <source>
        <dbReference type="EMBL" id="KDN38509.1"/>
    </source>
</evidence>
<dbReference type="HOGENOM" id="CLU_556892_0_0_1"/>
<gene>
    <name evidence="2" type="ORF">K437DRAFT_259372</name>
</gene>